<accession>A0A1Y6LXA2</accession>
<evidence type="ECO:0000313" key="3">
    <source>
        <dbReference type="Proteomes" id="UP000215453"/>
    </source>
</evidence>
<feature type="transmembrane region" description="Helical" evidence="1">
    <location>
        <begin position="339"/>
        <end position="362"/>
    </location>
</feature>
<evidence type="ECO:0000256" key="1">
    <source>
        <dbReference type="SAM" id="Phobius"/>
    </source>
</evidence>
<gene>
    <name evidence="2" type="ORF">ZT1A5_G9503</name>
</gene>
<organism evidence="2 3">
    <name type="scientific">Zymoseptoria tritici ST99CH_1A5</name>
    <dbReference type="NCBI Taxonomy" id="1276529"/>
    <lineage>
        <taxon>Eukaryota</taxon>
        <taxon>Fungi</taxon>
        <taxon>Dikarya</taxon>
        <taxon>Ascomycota</taxon>
        <taxon>Pezizomycotina</taxon>
        <taxon>Dothideomycetes</taxon>
        <taxon>Dothideomycetidae</taxon>
        <taxon>Mycosphaerellales</taxon>
        <taxon>Mycosphaerellaceae</taxon>
        <taxon>Zymoseptoria</taxon>
    </lineage>
</organism>
<reference evidence="2 3" key="1">
    <citation type="submission" date="2016-10" db="EMBL/GenBank/DDBJ databases">
        <authorList>
            <person name="Varghese N."/>
        </authorList>
    </citation>
    <scope>NUCLEOTIDE SEQUENCE [LARGE SCALE GENOMIC DNA]</scope>
</reference>
<dbReference type="AlphaFoldDB" id="A0A1Y6LXA2"/>
<dbReference type="EMBL" id="LT882685">
    <property type="protein sequence ID" value="SMY28058.1"/>
    <property type="molecule type" value="Genomic_DNA"/>
</dbReference>
<feature type="transmembrane region" description="Helical" evidence="1">
    <location>
        <begin position="250"/>
        <end position="273"/>
    </location>
</feature>
<keyword evidence="1" id="KW-0472">Membrane</keyword>
<keyword evidence="1" id="KW-0812">Transmembrane</keyword>
<evidence type="ECO:0000313" key="2">
    <source>
        <dbReference type="EMBL" id="SMY28058.1"/>
    </source>
</evidence>
<feature type="transmembrane region" description="Helical" evidence="1">
    <location>
        <begin position="485"/>
        <end position="506"/>
    </location>
</feature>
<feature type="transmembrane region" description="Helical" evidence="1">
    <location>
        <begin position="396"/>
        <end position="413"/>
    </location>
</feature>
<dbReference type="Proteomes" id="UP000215453">
    <property type="component" value="Chromosome 10"/>
</dbReference>
<protein>
    <submittedName>
        <fullName evidence="2">Uncharacterized protein</fullName>
    </submittedName>
</protein>
<keyword evidence="1" id="KW-1133">Transmembrane helix</keyword>
<proteinExistence type="predicted"/>
<feature type="transmembrane region" description="Helical" evidence="1">
    <location>
        <begin position="20"/>
        <end position="36"/>
    </location>
</feature>
<feature type="transmembrane region" description="Helical" evidence="1">
    <location>
        <begin position="106"/>
        <end position="127"/>
    </location>
</feature>
<name>A0A1Y6LXA2_ZYMTR</name>
<sequence length="560" mass="61789">MDNSQHSCSCAANTKLPSDVYIYFALNLLVLSYALSRKHSLDVADPSKVTTGVASNIHAQTSSPWARLKSAAVEILNDFFDSASRKATLVYDSIAKSLSTRRTSTIVAVGFMAGLMCASMLVSLLGAQGLFASVSTLAKDTIRFGLIAHVETMLRLINWLRPAGRPSLLNEFWPHPGYIGYNIDGTEVAFGCAEALSTSFRRYGYPSNSTFRYTTVPDLRNATIPALNNTTDSAGRTPRDLDPLERNMTILYLFGLIIISTIVHYITVTFNLVQVNVTKERMDAGSKYKTTNMLVDQVANHSTFCTAIHGPIHALQNESPSIAALPFEPFAQTSRFRRLLVQIFFLLFTTTRSRISFSYHIFTFLLEGPQPSMTAVTNATPSPGGSKMAGTHDSTLDVFLLIACALGVAVLLVRHKQSFGFSKSSTATIPITAYCRANVRAALNRLEKKDSKTRAAHILIVHGSSLKRKFLTVIRSFCSNHGPELVFFVVVVIAALNSHSISIPILGVQHFIDCIVASTKGLLNQPWQAYLRLLLRFQEHIQDSMQRANKRRPGWVEIDE</sequence>